<dbReference type="EMBL" id="LT907979">
    <property type="protein sequence ID" value="SOB74095.1"/>
    <property type="molecule type" value="Genomic_DNA"/>
</dbReference>
<name>A0A285Q1L5_9VIRU</name>
<evidence type="ECO:0000313" key="1">
    <source>
        <dbReference type="EMBL" id="SOB74095.1"/>
    </source>
</evidence>
<organism evidence="1">
    <name type="scientific">Cedratvirus lausannensis</name>
    <dbReference type="NCBI Taxonomy" id="2023205"/>
    <lineage>
        <taxon>Viruses</taxon>
        <taxon>Pithoviruses</taxon>
        <taxon>Orthocedratvirinae</taxon>
        <taxon>Alphacedratvirus</taxon>
        <taxon>Alphacedratvirus francolausannense</taxon>
    </lineage>
</organism>
<dbReference type="Proteomes" id="UP000274850">
    <property type="component" value="Segment"/>
</dbReference>
<keyword evidence="2" id="KW-1185">Reference proteome</keyword>
<dbReference type="InterPro" id="IPR029063">
    <property type="entry name" value="SAM-dependent_MTases_sf"/>
</dbReference>
<dbReference type="Gene3D" id="3.40.50.150">
    <property type="entry name" value="Vaccinia Virus protein VP39"/>
    <property type="match status" value="1"/>
</dbReference>
<evidence type="ECO:0008006" key="3">
    <source>
        <dbReference type="Google" id="ProtNLM"/>
    </source>
</evidence>
<reference evidence="1" key="1">
    <citation type="submission" date="2017-08" db="EMBL/GenBank/DDBJ databases">
        <authorList>
            <person name="de Groot N.N."/>
        </authorList>
    </citation>
    <scope>NUCLEOTIDE SEQUENCE</scope>
</reference>
<dbReference type="SUPFAM" id="SSF53335">
    <property type="entry name" value="S-adenosyl-L-methionine-dependent methyltransferases"/>
    <property type="match status" value="1"/>
</dbReference>
<proteinExistence type="predicted"/>
<protein>
    <recommendedName>
        <fullName evidence="3">Methyltransferase</fullName>
    </recommendedName>
</protein>
<evidence type="ECO:0000313" key="2">
    <source>
        <dbReference type="Proteomes" id="UP000274850"/>
    </source>
</evidence>
<gene>
    <name evidence="1" type="ORF">BQ9231_00212</name>
</gene>
<sequence>MDLLVKHDSLPFINEAVQPFSSIHYERCEQRDALAFLPPDATVLELGARVGVVSCMINKILSDPTHHVCVEPDRKVIPALTFNRDTRDCRFSIFNGAVSKERLYFNAASLGSFTENASTAIEKGRQGAEEIKTVTLGQLENIYKLKFDVLVADCEGAFEQFAKENDLSSFRMVLLEEDEWVRCNYDKCYELLKSYGFTVLHKYFDACNRSVHVNTSTLPFDLLYHESSFPVGLFGKSGYVTQEYRVYDRNTISCHAPSKLLIKAKKDVTITPILLPSALDPKKITFYIDGKEVALNQASSLPEGVYELSIEAPDNTWAHTAWSIKE</sequence>
<dbReference type="InterPro" id="IPR006342">
    <property type="entry name" value="FkbM_mtfrase"/>
</dbReference>
<dbReference type="NCBIfam" id="TIGR01444">
    <property type="entry name" value="fkbM_fam"/>
    <property type="match status" value="1"/>
</dbReference>
<accession>A0A285Q1L5</accession>